<dbReference type="InterPro" id="IPR036047">
    <property type="entry name" value="F-box-like_dom_sf"/>
</dbReference>
<dbReference type="SUPFAM" id="SSF81383">
    <property type="entry name" value="F-box domain"/>
    <property type="match status" value="1"/>
</dbReference>
<protein>
    <recommendedName>
        <fullName evidence="3">F-box domain-containing protein</fullName>
    </recommendedName>
</protein>
<comment type="caution">
    <text evidence="1">The sequence shown here is derived from an EMBL/GenBank/DDBJ whole genome shotgun (WGS) entry which is preliminary data.</text>
</comment>
<organism evidence="1 2">
    <name type="scientific">Ephemerocybe angulata</name>
    <dbReference type="NCBI Taxonomy" id="980116"/>
    <lineage>
        <taxon>Eukaryota</taxon>
        <taxon>Fungi</taxon>
        <taxon>Dikarya</taxon>
        <taxon>Basidiomycota</taxon>
        <taxon>Agaricomycotina</taxon>
        <taxon>Agaricomycetes</taxon>
        <taxon>Agaricomycetidae</taxon>
        <taxon>Agaricales</taxon>
        <taxon>Agaricineae</taxon>
        <taxon>Psathyrellaceae</taxon>
        <taxon>Ephemerocybe</taxon>
    </lineage>
</organism>
<dbReference type="EMBL" id="JACGCI010000101">
    <property type="protein sequence ID" value="KAF6745715.1"/>
    <property type="molecule type" value="Genomic_DNA"/>
</dbReference>
<dbReference type="AlphaFoldDB" id="A0A8H6LWW3"/>
<reference evidence="1 2" key="1">
    <citation type="submission" date="2020-07" db="EMBL/GenBank/DDBJ databases">
        <title>Comparative genomics of pyrophilous fungi reveals a link between fire events and developmental genes.</title>
        <authorList>
            <consortium name="DOE Joint Genome Institute"/>
            <person name="Steindorff A.S."/>
            <person name="Carver A."/>
            <person name="Calhoun S."/>
            <person name="Stillman K."/>
            <person name="Liu H."/>
            <person name="Lipzen A."/>
            <person name="Pangilinan J."/>
            <person name="Labutti K."/>
            <person name="Bruns T.D."/>
            <person name="Grigoriev I.V."/>
        </authorList>
    </citation>
    <scope>NUCLEOTIDE SEQUENCE [LARGE SCALE GENOMIC DNA]</scope>
    <source>
        <strain evidence="1 2">CBS 144469</strain>
    </source>
</reference>
<dbReference type="SUPFAM" id="SSF52047">
    <property type="entry name" value="RNI-like"/>
    <property type="match status" value="1"/>
</dbReference>
<name>A0A8H6LWW3_9AGAR</name>
<evidence type="ECO:0008006" key="3">
    <source>
        <dbReference type="Google" id="ProtNLM"/>
    </source>
</evidence>
<keyword evidence="2" id="KW-1185">Reference proteome</keyword>
<evidence type="ECO:0000313" key="2">
    <source>
        <dbReference type="Proteomes" id="UP000521943"/>
    </source>
</evidence>
<gene>
    <name evidence="1" type="ORF">DFP72DRAFT_1090808</name>
</gene>
<proteinExistence type="predicted"/>
<accession>A0A8H6LWW3</accession>
<sequence length="579" mass="64831">MHSTFSPTIGVDDSDSIATKVNDADSEIPATAEVIYSDTIPATEVDCSDSNPTEVTVGLNSLPDEVLCEILHQVLAINESNRDNVTELQGLRQVSKKWDRTIMLNPRLWASIRRDYTASSSKAEEFLNYKATMDLTHYAKLSGALPLDLWLKLPQCMDRLDLERSIVNRARYLKLDLSVSAACNLSIPASTSNLRGGPSDTENMGWPLLENLDLVIRAHPERGPIFEILYEGPGMVAGRSLMPRLTELSIDTPTFPRDLNGTNIFAAGFPLSQLTCLNLAAFSDQDFSASIVMANACRDNLETLTLNFSRQKEPELGMDESAELDRILGDGPGIAFPKLKVLGLCVWHNEYFMSESDDRGGLDLDLSRVFILPFLEDLTIAYREYSKGRLGRTEGQQGKMKVSTLLSLVSHCGDKLRKLRLSDIHFVGDSDNLGSDPYTHILSHDAFKKLEVLSLYNDFLPFFGFPAKKLEDCTFLQNLRCLELAAGWHALGREQNRAASYEGLMRFYKGRTVHPNIEYFRHGRDCQLKSACGCATLEKCAFNEGSVYYDGQWERWGDSTDMGRLWDLWDARFQLAAVV</sequence>
<evidence type="ECO:0000313" key="1">
    <source>
        <dbReference type="EMBL" id="KAF6745715.1"/>
    </source>
</evidence>
<dbReference type="OrthoDB" id="10534738at2759"/>
<dbReference type="Proteomes" id="UP000521943">
    <property type="component" value="Unassembled WGS sequence"/>
</dbReference>
<dbReference type="Gene3D" id="1.20.1280.50">
    <property type="match status" value="1"/>
</dbReference>